<gene>
    <name evidence="1" type="ORF">SSLN_LOCUS4998</name>
</gene>
<organism evidence="3">
    <name type="scientific">Schistocephalus solidus</name>
    <name type="common">Tapeworm</name>
    <dbReference type="NCBI Taxonomy" id="70667"/>
    <lineage>
        <taxon>Eukaryota</taxon>
        <taxon>Metazoa</taxon>
        <taxon>Spiralia</taxon>
        <taxon>Lophotrochozoa</taxon>
        <taxon>Platyhelminthes</taxon>
        <taxon>Cestoda</taxon>
        <taxon>Eucestoda</taxon>
        <taxon>Diphyllobothriidea</taxon>
        <taxon>Diphyllobothriidae</taxon>
        <taxon>Schistocephalus</taxon>
    </lineage>
</organism>
<dbReference type="OrthoDB" id="6147475at2759"/>
<name>A0A183SLA0_SCHSO</name>
<reference evidence="3" key="1">
    <citation type="submission" date="2016-06" db="UniProtKB">
        <authorList>
            <consortium name="WormBaseParasite"/>
        </authorList>
    </citation>
    <scope>IDENTIFICATION</scope>
</reference>
<sequence>MPPVARKLVRYKVDIAALSETQFSEQGKLEEVGAGYTFFWSDRPKAE</sequence>
<reference evidence="1 2" key="2">
    <citation type="submission" date="2018-11" db="EMBL/GenBank/DDBJ databases">
        <authorList>
            <consortium name="Pathogen Informatics"/>
        </authorList>
    </citation>
    <scope>NUCLEOTIDE SEQUENCE [LARGE SCALE GENOMIC DNA]</scope>
    <source>
        <strain evidence="1 2">NST_G2</strain>
    </source>
</reference>
<dbReference type="EMBL" id="UYSU01033081">
    <property type="protein sequence ID" value="VDL91383.1"/>
    <property type="molecule type" value="Genomic_DNA"/>
</dbReference>
<evidence type="ECO:0000313" key="1">
    <source>
        <dbReference type="EMBL" id="VDL91383.1"/>
    </source>
</evidence>
<proteinExistence type="predicted"/>
<evidence type="ECO:0000313" key="2">
    <source>
        <dbReference type="Proteomes" id="UP000275846"/>
    </source>
</evidence>
<protein>
    <submittedName>
        <fullName evidence="1 3">Uncharacterized protein</fullName>
    </submittedName>
</protein>
<dbReference type="AlphaFoldDB" id="A0A183SLA0"/>
<dbReference type="WBParaSite" id="SSLN_0000516101-mRNA-1">
    <property type="protein sequence ID" value="SSLN_0000516101-mRNA-1"/>
    <property type="gene ID" value="SSLN_0000516101"/>
</dbReference>
<keyword evidence="2" id="KW-1185">Reference proteome</keyword>
<evidence type="ECO:0000313" key="3">
    <source>
        <dbReference type="WBParaSite" id="SSLN_0000516101-mRNA-1"/>
    </source>
</evidence>
<dbReference type="Proteomes" id="UP000275846">
    <property type="component" value="Unassembled WGS sequence"/>
</dbReference>
<accession>A0A183SLA0</accession>